<evidence type="ECO:0008006" key="2">
    <source>
        <dbReference type="Google" id="ProtNLM"/>
    </source>
</evidence>
<protein>
    <recommendedName>
        <fullName evidence="2">DUF2158 domain-containing protein</fullName>
    </recommendedName>
</protein>
<evidence type="ECO:0000313" key="1">
    <source>
        <dbReference type="EMBL" id="NVI46394.1"/>
    </source>
</evidence>
<sequence length="68" mass="7532">MAEVRVDIESASDVAIGDVVAMKGQPYTPMTVIGAGDNHIKVMWLDLKRQIQRAELHFKTLHKVTSLA</sequence>
<organism evidence="1">
    <name type="scientific">Bradyrhizobium septentrionale</name>
    <dbReference type="NCBI Taxonomy" id="1404411"/>
    <lineage>
        <taxon>Bacteria</taxon>
        <taxon>Pseudomonadati</taxon>
        <taxon>Pseudomonadota</taxon>
        <taxon>Alphaproteobacteria</taxon>
        <taxon>Hyphomicrobiales</taxon>
        <taxon>Nitrobacteraceae</taxon>
        <taxon>Bradyrhizobium</taxon>
    </lineage>
</organism>
<gene>
    <name evidence="1" type="ORF">HAP48_026225</name>
</gene>
<accession>A0A974A3M2</accession>
<comment type="caution">
    <text evidence="1">The sequence shown here is derived from an EMBL/GenBank/DDBJ whole genome shotgun (WGS) entry which is preliminary data.</text>
</comment>
<reference evidence="1" key="1">
    <citation type="submission" date="2020-06" db="EMBL/GenBank/DDBJ databases">
        <title>Whole Genome Sequence of Bradyrhizobium sp. Strain 1S1.</title>
        <authorList>
            <person name="Bromfield E.S.P."/>
            <person name="Cloutier S."/>
        </authorList>
    </citation>
    <scope>NUCLEOTIDE SEQUENCE [LARGE SCALE GENOMIC DNA]</scope>
    <source>
        <strain evidence="1">1S1</strain>
    </source>
</reference>
<dbReference type="EMBL" id="JAAOLE020000001">
    <property type="protein sequence ID" value="NVI46394.1"/>
    <property type="molecule type" value="Genomic_DNA"/>
</dbReference>
<dbReference type="AlphaFoldDB" id="A0A974A3M2"/>
<dbReference type="RefSeq" id="WP_166205718.1">
    <property type="nucleotide sequence ID" value="NZ_CP088285.1"/>
</dbReference>
<proteinExistence type="predicted"/>
<name>A0A974A3M2_9BRAD</name>